<accession>W7X314</accession>
<name>W7X314_TETTS</name>
<keyword evidence="2" id="KW-0472">Membrane</keyword>
<evidence type="ECO:0000313" key="3">
    <source>
        <dbReference type="Proteomes" id="UP000009168"/>
    </source>
</evidence>
<proteinExistence type="predicted"/>
<dbReference type="RefSeq" id="XP_012653748.1">
    <property type="nucleotide sequence ID" value="XM_012798294.1"/>
</dbReference>
<dbReference type="GeneID" id="24439110"/>
<gene>
    <name evidence="2" type="ORF">TTHERM_000463549</name>
</gene>
<dbReference type="AlphaFoldDB" id="W7X314"/>
<dbReference type="InParanoid" id="W7X314"/>
<sequence>MKDGKCYEYCGDVKIAKTYNQCSLSTNPYCIDGYQFGQCGCEKIIQMQQIINDLNDKINNQQQEIGLLKVIRNTNDQLQNNQIEIDFNQNQNGEDQALQGENDSQKTLKQLENDQILQQQYSHQNYQRNPFLQEQVNQLKDINQL</sequence>
<organism evidence="2 3">
    <name type="scientific">Tetrahymena thermophila (strain SB210)</name>
    <dbReference type="NCBI Taxonomy" id="312017"/>
    <lineage>
        <taxon>Eukaryota</taxon>
        <taxon>Sar</taxon>
        <taxon>Alveolata</taxon>
        <taxon>Ciliophora</taxon>
        <taxon>Intramacronucleata</taxon>
        <taxon>Oligohymenophorea</taxon>
        <taxon>Hymenostomatida</taxon>
        <taxon>Tetrahymenina</taxon>
        <taxon>Tetrahymenidae</taxon>
        <taxon>Tetrahymena</taxon>
    </lineage>
</organism>
<protein>
    <submittedName>
        <fullName evidence="2">Transmembrane protein, putative</fullName>
    </submittedName>
</protein>
<keyword evidence="3" id="KW-1185">Reference proteome</keyword>
<evidence type="ECO:0000256" key="1">
    <source>
        <dbReference type="SAM" id="Coils"/>
    </source>
</evidence>
<reference evidence="3" key="1">
    <citation type="journal article" date="2006" name="PLoS Biol.">
        <title>Macronuclear genome sequence of the ciliate Tetrahymena thermophila, a model eukaryote.</title>
        <authorList>
            <person name="Eisen J.A."/>
            <person name="Coyne R.S."/>
            <person name="Wu M."/>
            <person name="Wu D."/>
            <person name="Thiagarajan M."/>
            <person name="Wortman J.R."/>
            <person name="Badger J.H."/>
            <person name="Ren Q."/>
            <person name="Amedeo P."/>
            <person name="Jones K.M."/>
            <person name="Tallon L.J."/>
            <person name="Delcher A.L."/>
            <person name="Salzberg S.L."/>
            <person name="Silva J.C."/>
            <person name="Haas B.J."/>
            <person name="Majoros W.H."/>
            <person name="Farzad M."/>
            <person name="Carlton J.M."/>
            <person name="Smith R.K. Jr."/>
            <person name="Garg J."/>
            <person name="Pearlman R.E."/>
            <person name="Karrer K.M."/>
            <person name="Sun L."/>
            <person name="Manning G."/>
            <person name="Elde N.C."/>
            <person name="Turkewitz A.P."/>
            <person name="Asai D.J."/>
            <person name="Wilkes D.E."/>
            <person name="Wang Y."/>
            <person name="Cai H."/>
            <person name="Collins K."/>
            <person name="Stewart B.A."/>
            <person name="Lee S.R."/>
            <person name="Wilamowska K."/>
            <person name="Weinberg Z."/>
            <person name="Ruzzo W.L."/>
            <person name="Wloga D."/>
            <person name="Gaertig J."/>
            <person name="Frankel J."/>
            <person name="Tsao C.-C."/>
            <person name="Gorovsky M.A."/>
            <person name="Keeling P.J."/>
            <person name="Waller R.F."/>
            <person name="Patron N.J."/>
            <person name="Cherry J.M."/>
            <person name="Stover N.A."/>
            <person name="Krieger C.J."/>
            <person name="del Toro C."/>
            <person name="Ryder H.F."/>
            <person name="Williamson S.C."/>
            <person name="Barbeau R.A."/>
            <person name="Hamilton E.P."/>
            <person name="Orias E."/>
        </authorList>
    </citation>
    <scope>NUCLEOTIDE SEQUENCE [LARGE SCALE GENOMIC DNA]</scope>
    <source>
        <strain evidence="3">SB210</strain>
    </source>
</reference>
<keyword evidence="1" id="KW-0175">Coiled coil</keyword>
<dbReference type="Proteomes" id="UP000009168">
    <property type="component" value="Unassembled WGS sequence"/>
</dbReference>
<keyword evidence="2" id="KW-0812">Transmembrane</keyword>
<dbReference type="KEGG" id="tet:TTHERM_000463549"/>
<evidence type="ECO:0000313" key="2">
    <source>
        <dbReference type="EMBL" id="EWS73710.1"/>
    </source>
</evidence>
<dbReference type="EMBL" id="GG662650">
    <property type="protein sequence ID" value="EWS73710.1"/>
    <property type="molecule type" value="Genomic_DNA"/>
</dbReference>
<feature type="coiled-coil region" evidence="1">
    <location>
        <begin position="44"/>
        <end position="91"/>
    </location>
</feature>